<evidence type="ECO:0008006" key="6">
    <source>
        <dbReference type="Google" id="ProtNLM"/>
    </source>
</evidence>
<dbReference type="Pfam" id="PF22547">
    <property type="entry name" value="2H-SAK"/>
    <property type="match status" value="1"/>
</dbReference>
<dbReference type="InterPro" id="IPR029021">
    <property type="entry name" value="Prot-tyrosine_phosphatase-like"/>
</dbReference>
<dbReference type="InterPro" id="IPR027417">
    <property type="entry name" value="P-loop_NTPase"/>
</dbReference>
<dbReference type="InterPro" id="IPR054498">
    <property type="entry name" value="2H-SAK"/>
</dbReference>
<dbReference type="STRING" id="1095629.A0A0C9WQ13"/>
<proteinExistence type="predicted"/>
<keyword evidence="5" id="KW-1185">Reference proteome</keyword>
<dbReference type="GO" id="GO:0004725">
    <property type="term" value="F:protein tyrosine phosphatase activity"/>
    <property type="evidence" value="ECO:0007669"/>
    <property type="project" value="InterPro"/>
</dbReference>
<dbReference type="SUPFAM" id="SSF52540">
    <property type="entry name" value="P-loop containing nucleoside triphosphate hydrolases"/>
    <property type="match status" value="1"/>
</dbReference>
<feature type="domain" description="Tyrosine specific protein phosphatases" evidence="3">
    <location>
        <begin position="352"/>
        <end position="433"/>
    </location>
</feature>
<dbReference type="Pfam" id="PF09414">
    <property type="entry name" value="RNA_ligase"/>
    <property type="match status" value="1"/>
</dbReference>
<protein>
    <recommendedName>
        <fullName evidence="6">Tyrosine specific protein phosphatases domain-containing protein</fullName>
    </recommendedName>
</protein>
<dbReference type="Pfam" id="PF22784">
    <property type="entry name" value="PTP-SAK"/>
    <property type="match status" value="1"/>
</dbReference>
<dbReference type="Gene3D" id="3.30.470.30">
    <property type="entry name" value="DNA ligase/mRNA capping enzyme"/>
    <property type="match status" value="1"/>
</dbReference>
<dbReference type="SUPFAM" id="SSF56091">
    <property type="entry name" value="DNA ligase/mRNA capping enzyme, catalytic domain"/>
    <property type="match status" value="1"/>
</dbReference>
<dbReference type="Gene3D" id="3.90.190.10">
    <property type="entry name" value="Protein tyrosine phosphatase superfamily"/>
    <property type="match status" value="1"/>
</dbReference>
<sequence length="854" mass="95523">MARGALCLVGSHVDDLARIAIASEAPVGASIIFTDSKSYHITVLTKAELRTLPEDRVAALKADTRYVSSAGIGGGHGVFFVVVIWAAGQQLRKQLGLAPKQFHITLSERDDHEMDKSLEALLPGQFPIRPSSQLLDHLTYTLHLSGQYQTSQHYSGMLIEIDPESHKGFLRLADSSIVRNQSKLAMLCYACAHERTHDGKIKAYCMKKLTECSRESEWGTVLQNYEIPQIPGNISSTLLAPWSAEFWQTLANANISPSLCLEPRDILVVPSPSKSLGTCNYYKLPRFFRWLIPGYSAIMSTPRNEDDISVLSSPHLGIRHILTLTEETPLKSSWFHGKPITNTYSPIPNYHPPSIEQMDLILDLFQDQNKLPLLVHCGGGKGRAGTVAACYIAAFGFQKLSFERTQPAFPAAEAMALLRSLRPGSIETSHQEEFVSKWCSTIWKRRSIFPDRPTEPPPCAAVVEGSLDKENDLFVLVGLPGSGKSSFCKSLMARDPGGWNRISQDDSGSRLACEAEIGRKPNGRVLLDRCNTAPSDRKGWLELASNWCTSPVCVWFDYDRDLCISRAQLRAGHPTLPPGNRVRNAVEQMSKIFARPTLREGFKAIVIIQSFAAAQEFVLRLSPPITVYKFPRTPHLLDLGAATSDDIHTDVSSLRIGGHVVITEKIDGANMGFSISSDKSQIVVQNRSHYVNSSTHEQFKKLGLWVERHREELYQLLDRDPYFAERYILFGEWVFATHSIPYTHLPDYFIAYDLYDRATQTWEHTQGLRRLLSSTTISVVPIIHEGTLPADDDLRDMVQSKSSFYDGRVEGVYVKVERDTQVAFRGKIVRDDFIAGNEHWTRGGLRVNGLDKKL</sequence>
<accession>A0A0C9WQ13</accession>
<dbReference type="SMART" id="SM00404">
    <property type="entry name" value="PTPc_motif"/>
    <property type="match status" value="1"/>
</dbReference>
<dbReference type="PROSITE" id="PS50056">
    <property type="entry name" value="TYR_PHOSPHATASE_2"/>
    <property type="match status" value="1"/>
</dbReference>
<dbReference type="InterPro" id="IPR003595">
    <property type="entry name" value="Tyr_Pase_cat"/>
</dbReference>
<dbReference type="InterPro" id="IPR000387">
    <property type="entry name" value="Tyr_Pase_dom"/>
</dbReference>
<dbReference type="HOGENOM" id="CLU_007422_0_0_1"/>
<dbReference type="InterPro" id="IPR000242">
    <property type="entry name" value="PTP_cat"/>
</dbReference>
<evidence type="ECO:0000313" key="5">
    <source>
        <dbReference type="Proteomes" id="UP000054477"/>
    </source>
</evidence>
<feature type="domain" description="Tyrosine-protein phosphatase" evidence="2">
    <location>
        <begin position="223"/>
        <end position="435"/>
    </location>
</feature>
<evidence type="ECO:0000256" key="1">
    <source>
        <dbReference type="ARBA" id="ARBA00022801"/>
    </source>
</evidence>
<dbReference type="Proteomes" id="UP000054477">
    <property type="component" value="Unassembled WGS sequence"/>
</dbReference>
<dbReference type="CDD" id="cd14504">
    <property type="entry name" value="DUSP23"/>
    <property type="match status" value="1"/>
</dbReference>
<dbReference type="Gene3D" id="3.40.50.300">
    <property type="entry name" value="P-loop containing nucleotide triphosphate hydrolases"/>
    <property type="match status" value="1"/>
</dbReference>
<dbReference type="InterPro" id="IPR021122">
    <property type="entry name" value="RNA_ligase_dom_REL/Rnl2"/>
</dbReference>
<evidence type="ECO:0000259" key="3">
    <source>
        <dbReference type="PROSITE" id="PS50056"/>
    </source>
</evidence>
<dbReference type="SUPFAM" id="SSF52799">
    <property type="entry name" value="(Phosphotyrosine protein) phosphatases II"/>
    <property type="match status" value="1"/>
</dbReference>
<reference evidence="5" key="2">
    <citation type="submission" date="2015-01" db="EMBL/GenBank/DDBJ databases">
        <title>Evolutionary Origins and Diversification of the Mycorrhizal Mutualists.</title>
        <authorList>
            <consortium name="DOE Joint Genome Institute"/>
            <consortium name="Mycorrhizal Genomics Consortium"/>
            <person name="Kohler A."/>
            <person name="Kuo A."/>
            <person name="Nagy L.G."/>
            <person name="Floudas D."/>
            <person name="Copeland A."/>
            <person name="Barry K.W."/>
            <person name="Cichocki N."/>
            <person name="Veneault-Fourrey C."/>
            <person name="LaButti K."/>
            <person name="Lindquist E.A."/>
            <person name="Lipzen A."/>
            <person name="Lundell T."/>
            <person name="Morin E."/>
            <person name="Murat C."/>
            <person name="Riley R."/>
            <person name="Ohm R."/>
            <person name="Sun H."/>
            <person name="Tunlid A."/>
            <person name="Henrissat B."/>
            <person name="Grigoriev I.V."/>
            <person name="Hibbett D.S."/>
            <person name="Martin F."/>
        </authorList>
    </citation>
    <scope>NUCLEOTIDE SEQUENCE [LARGE SCALE GENOMIC DNA]</scope>
    <source>
        <strain evidence="5">LaAM-08-1</strain>
    </source>
</reference>
<dbReference type="OrthoDB" id="432447at2759"/>
<keyword evidence="1" id="KW-0378">Hydrolase</keyword>
<gene>
    <name evidence="4" type="ORF">K443DRAFT_684772</name>
</gene>
<dbReference type="PROSITE" id="PS50055">
    <property type="entry name" value="TYR_PHOSPHATASE_PTP"/>
    <property type="match status" value="1"/>
</dbReference>
<evidence type="ECO:0000259" key="2">
    <source>
        <dbReference type="PROSITE" id="PS50055"/>
    </source>
</evidence>
<dbReference type="EMBL" id="KN838863">
    <property type="protein sequence ID" value="KIJ93125.1"/>
    <property type="molecule type" value="Genomic_DNA"/>
</dbReference>
<dbReference type="InterPro" id="IPR052732">
    <property type="entry name" value="Cell-binding_unc_protein"/>
</dbReference>
<dbReference type="PANTHER" id="PTHR43883">
    <property type="entry name" value="SLR0207 PROTEIN"/>
    <property type="match status" value="1"/>
</dbReference>
<reference evidence="4 5" key="1">
    <citation type="submission" date="2014-04" db="EMBL/GenBank/DDBJ databases">
        <authorList>
            <consortium name="DOE Joint Genome Institute"/>
            <person name="Kuo A."/>
            <person name="Kohler A."/>
            <person name="Nagy L.G."/>
            <person name="Floudas D."/>
            <person name="Copeland A."/>
            <person name="Barry K.W."/>
            <person name="Cichocki N."/>
            <person name="Veneault-Fourrey C."/>
            <person name="LaButti K."/>
            <person name="Lindquist E.A."/>
            <person name="Lipzen A."/>
            <person name="Lundell T."/>
            <person name="Morin E."/>
            <person name="Murat C."/>
            <person name="Sun H."/>
            <person name="Tunlid A."/>
            <person name="Henrissat B."/>
            <person name="Grigoriev I.V."/>
            <person name="Hibbett D.S."/>
            <person name="Martin F."/>
            <person name="Nordberg H.P."/>
            <person name="Cantor M.N."/>
            <person name="Hua S.X."/>
        </authorList>
    </citation>
    <scope>NUCLEOTIDE SEQUENCE [LARGE SCALE GENOMIC DNA]</scope>
    <source>
        <strain evidence="4 5">LaAM-08-1</strain>
    </source>
</reference>
<dbReference type="InterPro" id="IPR057023">
    <property type="entry name" value="PTP-SAK"/>
</dbReference>
<dbReference type="PANTHER" id="PTHR43883:SF1">
    <property type="entry name" value="GLUCONOKINASE"/>
    <property type="match status" value="1"/>
</dbReference>
<name>A0A0C9WQ13_9AGAR</name>
<organism evidence="4 5">
    <name type="scientific">Laccaria amethystina LaAM-08-1</name>
    <dbReference type="NCBI Taxonomy" id="1095629"/>
    <lineage>
        <taxon>Eukaryota</taxon>
        <taxon>Fungi</taxon>
        <taxon>Dikarya</taxon>
        <taxon>Basidiomycota</taxon>
        <taxon>Agaricomycotina</taxon>
        <taxon>Agaricomycetes</taxon>
        <taxon>Agaricomycetidae</taxon>
        <taxon>Agaricales</taxon>
        <taxon>Agaricineae</taxon>
        <taxon>Hydnangiaceae</taxon>
        <taxon>Laccaria</taxon>
    </lineage>
</organism>
<dbReference type="AlphaFoldDB" id="A0A0C9WQ13"/>
<evidence type="ECO:0000313" key="4">
    <source>
        <dbReference type="EMBL" id="KIJ93125.1"/>
    </source>
</evidence>